<proteinExistence type="predicted"/>
<dbReference type="InterPro" id="IPR012961">
    <property type="entry name" value="Ski2/MTR4_C"/>
</dbReference>
<keyword evidence="6" id="KW-0067">ATP-binding</keyword>
<keyword evidence="3" id="KW-0547">Nucleotide-binding</keyword>
<evidence type="ECO:0000256" key="1">
    <source>
        <dbReference type="ARBA" id="ARBA00004496"/>
    </source>
</evidence>
<dbReference type="PIRSF" id="PIRSF005198">
    <property type="entry name" value="Antiviral_helicase_SKI2"/>
    <property type="match status" value="1"/>
</dbReference>
<dbReference type="GO" id="GO:0055087">
    <property type="term" value="C:Ski complex"/>
    <property type="evidence" value="ECO:0007669"/>
    <property type="project" value="TreeGrafter"/>
</dbReference>
<dbReference type="InterPro" id="IPR050699">
    <property type="entry name" value="RNA-DNA_Helicase"/>
</dbReference>
<evidence type="ECO:0000256" key="7">
    <source>
        <dbReference type="ARBA" id="ARBA00022884"/>
    </source>
</evidence>
<evidence type="ECO:0000256" key="4">
    <source>
        <dbReference type="ARBA" id="ARBA00022801"/>
    </source>
</evidence>
<dbReference type="InterPro" id="IPR011545">
    <property type="entry name" value="DEAD/DEAH_box_helicase_dom"/>
</dbReference>
<dbReference type="Pfam" id="PF00271">
    <property type="entry name" value="Helicase_C"/>
    <property type="match status" value="1"/>
</dbReference>
<dbReference type="Proteomes" id="UP001431783">
    <property type="component" value="Unassembled WGS sequence"/>
</dbReference>
<comment type="catalytic activity">
    <reaction evidence="8">
        <text>ATP + H2O = ADP + phosphate + H(+)</text>
        <dbReference type="Rhea" id="RHEA:13065"/>
        <dbReference type="ChEBI" id="CHEBI:15377"/>
        <dbReference type="ChEBI" id="CHEBI:15378"/>
        <dbReference type="ChEBI" id="CHEBI:30616"/>
        <dbReference type="ChEBI" id="CHEBI:43474"/>
        <dbReference type="ChEBI" id="CHEBI:456216"/>
        <dbReference type="EC" id="3.6.4.13"/>
    </reaction>
</comment>
<dbReference type="Pfam" id="PF00270">
    <property type="entry name" value="DEAD"/>
    <property type="match status" value="1"/>
</dbReference>
<dbReference type="Gene3D" id="1.10.3380.30">
    <property type="match status" value="1"/>
</dbReference>
<dbReference type="InterPro" id="IPR027417">
    <property type="entry name" value="P-loop_NTPase"/>
</dbReference>
<dbReference type="PROSITE" id="PS51192">
    <property type="entry name" value="HELICASE_ATP_BIND_1"/>
    <property type="match status" value="1"/>
</dbReference>
<dbReference type="SMART" id="SM00487">
    <property type="entry name" value="DEXDc"/>
    <property type="match status" value="1"/>
</dbReference>
<reference evidence="11 12" key="1">
    <citation type="submission" date="2023-03" db="EMBL/GenBank/DDBJ databases">
        <title>Genome insight into feeding habits of ladybird beetles.</title>
        <authorList>
            <person name="Li H.-S."/>
            <person name="Huang Y.-H."/>
            <person name="Pang H."/>
        </authorList>
    </citation>
    <scope>NUCLEOTIDE SEQUENCE [LARGE SCALE GENOMIC DNA]</scope>
    <source>
        <strain evidence="11">SYSU_2023b</strain>
        <tissue evidence="11">Whole body</tissue>
    </source>
</reference>
<dbReference type="SMART" id="SM00490">
    <property type="entry name" value="HELICc"/>
    <property type="match status" value="1"/>
</dbReference>
<keyword evidence="2" id="KW-0963">Cytoplasm</keyword>
<evidence type="ECO:0008006" key="13">
    <source>
        <dbReference type="Google" id="ProtNLM"/>
    </source>
</evidence>
<sequence length="1217" mass="139238">MPSNKSELLILPDIKKKLEGYATNLENLSIYDSETSQVHWKRKPVPLDLLHFEEFPLSSTLKVKRDPFTGEILDFHEVPIKAVGATPRNSMLINRAPLPPTQSVRGSASFLPFWPGSFPSESLNISKFDETPTSELLTIPPGFTSGLVFDSDGVTLLKEDEIESAFRNIPEEKNVINLMELVQKEQDILGTWIKLKKEQKEDSEKIVVEENVEKEEETIIPKEPLVLNISDTDSRCVDTMTEWAVVLDTSKPVKDFYDRIPKMACEFPFELDNFQKLAILHLEQHHHVFVTAHTSAGKTVVAEYAIALSQHHRTKAIYTSPIKALSNQKYRDFQKKFDDVGLMTGDIQINQTASCLIMTTEILRSMLYCGSDVIRDLEYVIFDEVHYINDRERGHVWEQVLILLPPKVCIILLSATVPKPQEFGDWLGRIRQKRVYVIPTLQRPVPLQHFLYTGTDGKTKKNRFMIMNADNWYTEGYFTAKNSMPDQSNKKSYDRRQFNEKQDKTLWVALISHLETEKLLPVVVFTFSRAKCDRNAANLRCVDLTSASEKAKIRFFYNECIKHLKEADKELPQVKMMGELLVRGIGVHHSGVLPIIKEIVEMLFQSELIKLLFATETFAMGVNMPARTVIFDSIMKHDGQEWRNLEPAEYIQMAGRAGRRGLDKKGTVLILCKNQLPAENTLKEMMKGRPQTLKSQFRLTYGMVLSLLRAETLSVKDVMARSFLEVDNQKKTDKMRKELEDVNKEISSFDTLELSNYLQPLVAYFDSANKYFTYCKEIIVDVFSHGKVQKLLVPGRILLIAHKCTIAKLAMVMPAPKGDKQLRVFIITNKSEPTSLIDDKPDLWYKMTSLASNEIYCPTGDIGHEVIDITPTDILEITSHIIKINADFVLRDWKSSQMAQFRNSPPGEATVKAAQELHKLCLASENYDKPIFNHLHLIHDVHVDDSKLYDKLQEMYILKDNVRDNMKSTKIPNFLEQFSTVFSKKYLQERKITLENFLSDDSLILSQYYKNMIVLLKRLKYVNNNNIVQLKGRVACQIGMNELIITELVLQNVLVNLKPAEVAALLSTLVFQGRSRNQEESNDKVLEGLPPTLRKAIGRLQEIHSKLLAQETELDIRSENIKDELNFDIIPIVYEWASQKSFAEIMQYTEYQEGIIVRCIQQLNDTIGDVHDAAKIIGDPALRDKMNEASNAIKRDIVFAASLYTQGVCLPKLKSKT</sequence>
<evidence type="ECO:0000313" key="11">
    <source>
        <dbReference type="EMBL" id="KAK9891045.1"/>
    </source>
</evidence>
<evidence type="ECO:0000259" key="10">
    <source>
        <dbReference type="PROSITE" id="PS51194"/>
    </source>
</evidence>
<evidence type="ECO:0000259" key="9">
    <source>
        <dbReference type="PROSITE" id="PS51192"/>
    </source>
</evidence>
<dbReference type="InterPro" id="IPR001650">
    <property type="entry name" value="Helicase_C-like"/>
</dbReference>
<gene>
    <name evidence="11" type="ORF">WA026_013373</name>
</gene>
<dbReference type="PANTHER" id="PTHR12131:SF1">
    <property type="entry name" value="ATP-DEPENDENT RNA HELICASE SUPV3L1, MITOCHONDRIAL-RELATED"/>
    <property type="match status" value="1"/>
</dbReference>
<keyword evidence="7" id="KW-0694">RNA-binding</keyword>
<dbReference type="SUPFAM" id="SSF52540">
    <property type="entry name" value="P-loop containing nucleoside triphosphate hydrolases"/>
    <property type="match status" value="1"/>
</dbReference>
<dbReference type="GO" id="GO:0016787">
    <property type="term" value="F:hydrolase activity"/>
    <property type="evidence" value="ECO:0007669"/>
    <property type="project" value="UniProtKB-KW"/>
</dbReference>
<keyword evidence="5" id="KW-0347">Helicase</keyword>
<feature type="domain" description="Helicase ATP-binding" evidence="9">
    <location>
        <begin position="279"/>
        <end position="435"/>
    </location>
</feature>
<dbReference type="CDD" id="cd18795">
    <property type="entry name" value="SF2_C_Ski2"/>
    <property type="match status" value="1"/>
</dbReference>
<evidence type="ECO:0000256" key="5">
    <source>
        <dbReference type="ARBA" id="ARBA00022806"/>
    </source>
</evidence>
<dbReference type="Pfam" id="PF13234">
    <property type="entry name" value="MTR4_beta-barrel"/>
    <property type="match status" value="1"/>
</dbReference>
<keyword evidence="12" id="KW-1185">Reference proteome</keyword>
<feature type="domain" description="Helicase C-terminal" evidence="10">
    <location>
        <begin position="506"/>
        <end position="708"/>
    </location>
</feature>
<evidence type="ECO:0000256" key="8">
    <source>
        <dbReference type="ARBA" id="ARBA00047984"/>
    </source>
</evidence>
<dbReference type="AlphaFoldDB" id="A0AAW1VBP2"/>
<comment type="caution">
    <text evidence="11">The sequence shown here is derived from an EMBL/GenBank/DDBJ whole genome shotgun (WGS) entry which is preliminary data.</text>
</comment>
<dbReference type="Pfam" id="PF17911">
    <property type="entry name" value="Ski2_N"/>
    <property type="match status" value="1"/>
</dbReference>
<dbReference type="InterPro" id="IPR014001">
    <property type="entry name" value="Helicase_ATP-bd"/>
</dbReference>
<dbReference type="Gene3D" id="3.40.50.300">
    <property type="entry name" value="P-loop containing nucleotide triphosphate hydrolases"/>
    <property type="match status" value="2"/>
</dbReference>
<dbReference type="GO" id="GO:0070478">
    <property type="term" value="P:nuclear-transcribed mRNA catabolic process, 3'-5' exonucleolytic nonsense-mediated decay"/>
    <property type="evidence" value="ECO:0007669"/>
    <property type="project" value="TreeGrafter"/>
</dbReference>
<dbReference type="FunFam" id="3.40.50.300:FF:000447">
    <property type="entry name" value="helicase SKI2W isoform X2"/>
    <property type="match status" value="1"/>
</dbReference>
<accession>A0AAW1VBP2</accession>
<evidence type="ECO:0000256" key="2">
    <source>
        <dbReference type="ARBA" id="ARBA00022490"/>
    </source>
</evidence>
<comment type="subcellular location">
    <subcellularLocation>
        <location evidence="1">Cytoplasm</location>
    </subcellularLocation>
</comment>
<dbReference type="InterPro" id="IPR040801">
    <property type="entry name" value="Ski2_N"/>
</dbReference>
<evidence type="ECO:0000256" key="6">
    <source>
        <dbReference type="ARBA" id="ARBA00022840"/>
    </source>
</evidence>
<evidence type="ECO:0000256" key="3">
    <source>
        <dbReference type="ARBA" id="ARBA00022741"/>
    </source>
</evidence>
<dbReference type="GO" id="GO:0005524">
    <property type="term" value="F:ATP binding"/>
    <property type="evidence" value="ECO:0007669"/>
    <property type="project" value="UniProtKB-KW"/>
</dbReference>
<dbReference type="Pfam" id="PF08148">
    <property type="entry name" value="DSHCT"/>
    <property type="match status" value="1"/>
</dbReference>
<organism evidence="11 12">
    <name type="scientific">Henosepilachna vigintioctopunctata</name>
    <dbReference type="NCBI Taxonomy" id="420089"/>
    <lineage>
        <taxon>Eukaryota</taxon>
        <taxon>Metazoa</taxon>
        <taxon>Ecdysozoa</taxon>
        <taxon>Arthropoda</taxon>
        <taxon>Hexapoda</taxon>
        <taxon>Insecta</taxon>
        <taxon>Pterygota</taxon>
        <taxon>Neoptera</taxon>
        <taxon>Endopterygota</taxon>
        <taxon>Coleoptera</taxon>
        <taxon>Polyphaga</taxon>
        <taxon>Cucujiformia</taxon>
        <taxon>Coccinelloidea</taxon>
        <taxon>Coccinellidae</taxon>
        <taxon>Epilachninae</taxon>
        <taxon>Epilachnini</taxon>
        <taxon>Henosepilachna</taxon>
    </lineage>
</organism>
<dbReference type="EMBL" id="JARQZJ010000127">
    <property type="protein sequence ID" value="KAK9891045.1"/>
    <property type="molecule type" value="Genomic_DNA"/>
</dbReference>
<protein>
    <recommendedName>
        <fullName evidence="13">Helicase SKI2W</fullName>
    </recommendedName>
</protein>
<dbReference type="InterPro" id="IPR025696">
    <property type="entry name" value="Beta-barrel_MTR4"/>
</dbReference>
<name>A0AAW1VBP2_9CUCU</name>
<dbReference type="FunFam" id="3.40.50.300:FF:000354">
    <property type="entry name" value="ATP-dependent RNA helicase SKI2"/>
    <property type="match status" value="1"/>
</dbReference>
<dbReference type="SMART" id="SM01142">
    <property type="entry name" value="DSHCT"/>
    <property type="match status" value="1"/>
</dbReference>
<dbReference type="PROSITE" id="PS51194">
    <property type="entry name" value="HELICASE_CTER"/>
    <property type="match status" value="1"/>
</dbReference>
<dbReference type="GO" id="GO:0003723">
    <property type="term" value="F:RNA binding"/>
    <property type="evidence" value="ECO:0007669"/>
    <property type="project" value="UniProtKB-KW"/>
</dbReference>
<dbReference type="PANTHER" id="PTHR12131">
    <property type="entry name" value="ATP-DEPENDENT RNA AND DNA HELICASE"/>
    <property type="match status" value="1"/>
</dbReference>
<keyword evidence="4" id="KW-0378">Hydrolase</keyword>
<dbReference type="InterPro" id="IPR016438">
    <property type="entry name" value="SKI2-like"/>
</dbReference>
<evidence type="ECO:0000313" key="12">
    <source>
        <dbReference type="Proteomes" id="UP001431783"/>
    </source>
</evidence>
<dbReference type="GO" id="GO:0003724">
    <property type="term" value="F:RNA helicase activity"/>
    <property type="evidence" value="ECO:0007669"/>
    <property type="project" value="UniProtKB-EC"/>
</dbReference>